<dbReference type="EMBL" id="JXSL01000033">
    <property type="protein sequence ID" value="KIL96859.1"/>
    <property type="molecule type" value="Genomic_DNA"/>
</dbReference>
<protein>
    <recommendedName>
        <fullName evidence="6">DUF927 domain-containing protein</fullName>
    </recommendedName>
</protein>
<dbReference type="InterPro" id="IPR055570">
    <property type="entry name" value="DUF7146"/>
</dbReference>
<gene>
    <name evidence="4" type="ORF">CCC_01352</name>
</gene>
<dbReference type="InterPro" id="IPR034154">
    <property type="entry name" value="TOPRIM_DnaG/twinkle"/>
</dbReference>
<evidence type="ECO:0000313" key="5">
    <source>
        <dbReference type="Proteomes" id="UP000031971"/>
    </source>
</evidence>
<dbReference type="STRING" id="272627.CCC_01352"/>
<dbReference type="AlphaFoldDB" id="A0A0C2YAR9"/>
<accession>A0A0C2YAR9</accession>
<feature type="domain" description="DUF7146" evidence="3">
    <location>
        <begin position="130"/>
        <end position="225"/>
    </location>
</feature>
<keyword evidence="5" id="KW-1185">Reference proteome</keyword>
<evidence type="ECO:0000259" key="2">
    <source>
        <dbReference type="Pfam" id="PF13362"/>
    </source>
</evidence>
<dbReference type="Pfam" id="PF06048">
    <property type="entry name" value="DUF927"/>
    <property type="match status" value="1"/>
</dbReference>
<dbReference type="RefSeq" id="WP_009868267.1">
    <property type="nucleotide sequence ID" value="NZ_JXSL01000033.1"/>
</dbReference>
<evidence type="ECO:0000259" key="3">
    <source>
        <dbReference type="Pfam" id="PF23639"/>
    </source>
</evidence>
<feature type="domain" description="DUF927" evidence="1">
    <location>
        <begin position="453"/>
        <end position="723"/>
    </location>
</feature>
<comment type="caution">
    <text evidence="4">The sequence shown here is derived from an EMBL/GenBank/DDBJ whole genome shotgun (WGS) entry which is preliminary data.</text>
</comment>
<proteinExistence type="predicted"/>
<name>A0A0C2YAR9_PARME</name>
<dbReference type="OrthoDB" id="9763644at2"/>
<evidence type="ECO:0000259" key="1">
    <source>
        <dbReference type="Pfam" id="PF06048"/>
    </source>
</evidence>
<evidence type="ECO:0000313" key="4">
    <source>
        <dbReference type="EMBL" id="KIL96859.1"/>
    </source>
</evidence>
<dbReference type="Pfam" id="PF13362">
    <property type="entry name" value="Toprim_3"/>
    <property type="match status" value="1"/>
</dbReference>
<dbReference type="InterPro" id="IPR006171">
    <property type="entry name" value="TOPRIM_dom"/>
</dbReference>
<sequence length="1008" mass="108244">MIDLNDVWQPPARFDLPEIRGRLAATAPDWLPGLFPQGRLSPDRRTLRCADLSGRSPRKDGSCIIHLGGHHAGWGFDHATGESAGPIDLIHHATGLADRDLFEEAARLARMDLPAPQRAMTPKPTHDLEIARILGGVRPLVGTIGEIYLRHRGVGDPRSPDLLYHDDLPDFDGRRGWPGLVGIVRDGAGNPIGGIHRTFLLDDGSGKAPPGKKMLGAVDGGSVRLAPMPADGHLGIAEGIETALSAWAIFGIPTWAALSAGGMRNWQWLEGLRRVTIFADVGEAGQQAAATLAERLTAADIPSTIISPLHGDDFNDDLRKGAAVAHYNVQIAVEEAPPTFESLMAQVECLQDGDAIALGRLYAQIASGNLEIFQQDKLFAAIRKQAGIGIPTSRRQVAALRKTLDAAAADHEADDVSFDDEVRQMATLYPLPRTEGVDLRLCRASRSGEIMVHRNMGSGKDGRTVWQPVASPFGIPSRLRYLDQDDAYGLRMVIRDMHGTSRVVDFPRSAIAQQGAQEIRSALYAAGLRTCADGDQVAVMLLKAINPQAETLVVSRPGWHRLEGHDHLVFVTPAGKAIGDASALELAANARTESVRGSLDGWKAAVAAAALVQGCPHFLLGVLAGFSGVVQSLAGLDSCGLNLSGLSSSGKTTAQKLAVSAWTSTGIGAGLLQSMRSTENAVEVIAQGASGTVLALDELAHVDGRTIAKLIYAIAGGQGKARMTPGAMLKQRYAWSTYALLSSECSLEEKVRADGGAWIAGMAVRIVDVDVTDVDRAVPATTLRAIAGIDENHGHAGPAFVERLIATGLHQSPDTLRDRILAEARKLAGDTTDSARIRAATCLALPLVAGQLAQEFGLLPTFIDIETPVRWAWSRFQKSSDAEALEPGEQVVSMLRAWIAERWDVTIKAVDAGELSFDRKANNREAVAWYDRDAIYIPAHRLREAAGETLKAVQISKILADRDMLSRRHNDKRAIVRFVPGIGRLDAYALKRSELGRSPRWVGEDDDL</sequence>
<dbReference type="CDD" id="cd01029">
    <property type="entry name" value="TOPRIM_primases"/>
    <property type="match status" value="1"/>
</dbReference>
<feature type="domain" description="Toprim" evidence="2">
    <location>
        <begin position="234"/>
        <end position="321"/>
    </location>
</feature>
<dbReference type="Pfam" id="PF23639">
    <property type="entry name" value="DUF7146"/>
    <property type="match status" value="1"/>
</dbReference>
<organism evidence="4 5">
    <name type="scientific">Paramagnetospirillum magnetotacticum MS-1</name>
    <dbReference type="NCBI Taxonomy" id="272627"/>
    <lineage>
        <taxon>Bacteria</taxon>
        <taxon>Pseudomonadati</taxon>
        <taxon>Pseudomonadota</taxon>
        <taxon>Alphaproteobacteria</taxon>
        <taxon>Rhodospirillales</taxon>
        <taxon>Magnetospirillaceae</taxon>
        <taxon>Paramagnetospirillum</taxon>
    </lineage>
</organism>
<dbReference type="Proteomes" id="UP000031971">
    <property type="component" value="Unassembled WGS sequence"/>
</dbReference>
<dbReference type="InterPro" id="IPR009270">
    <property type="entry name" value="DUF927"/>
</dbReference>
<evidence type="ECO:0008006" key="6">
    <source>
        <dbReference type="Google" id="ProtNLM"/>
    </source>
</evidence>
<dbReference type="Gene3D" id="3.40.1360.10">
    <property type="match status" value="1"/>
</dbReference>
<reference evidence="4 5" key="1">
    <citation type="submission" date="2015-01" db="EMBL/GenBank/DDBJ databases">
        <title>Genome Sequence of Magnetospirillum magnetotacticum Strain MS-1.</title>
        <authorList>
            <person name="Marinov G.K."/>
            <person name="Smalley M.D."/>
            <person name="DeSalvo G."/>
        </authorList>
    </citation>
    <scope>NUCLEOTIDE SEQUENCE [LARGE SCALE GENOMIC DNA]</scope>
    <source>
        <strain evidence="4 5">MS-1</strain>
    </source>
</reference>